<name>A0A812BN86_ACAPH</name>
<dbReference type="Pfam" id="PF07525">
    <property type="entry name" value="SOCS_box"/>
    <property type="match status" value="1"/>
</dbReference>
<feature type="region of interest" description="Disordered" evidence="7">
    <location>
        <begin position="133"/>
        <end position="158"/>
    </location>
</feature>
<evidence type="ECO:0000313" key="11">
    <source>
        <dbReference type="Proteomes" id="UP000597762"/>
    </source>
</evidence>
<evidence type="ECO:0000256" key="7">
    <source>
        <dbReference type="SAM" id="MobiDB-lite"/>
    </source>
</evidence>
<keyword evidence="4" id="KW-0833">Ubl conjugation pathway</keyword>
<dbReference type="PANTHER" id="PTHR10155">
    <property type="entry name" value="PHOSPHATIDYLINOSITOL 3-KINASE REGULATORY SUBUNIT"/>
    <property type="match status" value="1"/>
</dbReference>
<dbReference type="AlphaFoldDB" id="A0A812BN86"/>
<accession>A0A812BN86</accession>
<evidence type="ECO:0000259" key="8">
    <source>
        <dbReference type="PROSITE" id="PS50001"/>
    </source>
</evidence>
<dbReference type="InterPro" id="IPR036860">
    <property type="entry name" value="SH2_dom_sf"/>
</dbReference>
<comment type="caution">
    <text evidence="10">The sequence shown here is derived from an EMBL/GenBank/DDBJ whole genome shotgun (WGS) entry which is preliminary data.</text>
</comment>
<feature type="compositionally biased region" description="Basic residues" evidence="7">
    <location>
        <begin position="229"/>
        <end position="239"/>
    </location>
</feature>
<dbReference type="SMART" id="SM00252">
    <property type="entry name" value="SH2"/>
    <property type="match status" value="1"/>
</dbReference>
<dbReference type="EMBL" id="CAHIKZ030000672">
    <property type="protein sequence ID" value="CAE1232676.1"/>
    <property type="molecule type" value="Genomic_DNA"/>
</dbReference>
<dbReference type="SUPFAM" id="SSF55550">
    <property type="entry name" value="SH2 domain"/>
    <property type="match status" value="1"/>
</dbReference>
<dbReference type="PANTHER" id="PTHR10155:SF0">
    <property type="entry name" value="SUPPRESSOR OF CYTOKINE SIGNALING AT 36E, ISOFORM D"/>
    <property type="match status" value="1"/>
</dbReference>
<keyword evidence="3" id="KW-0734">Signal transduction inhibitor</keyword>
<dbReference type="Gene3D" id="3.30.505.10">
    <property type="entry name" value="SH2 domain"/>
    <property type="match status" value="1"/>
</dbReference>
<dbReference type="GO" id="GO:0046854">
    <property type="term" value="P:phosphatidylinositol phosphate biosynthetic process"/>
    <property type="evidence" value="ECO:0007669"/>
    <property type="project" value="TreeGrafter"/>
</dbReference>
<dbReference type="FunFam" id="3.30.505.10:FF:000028">
    <property type="entry name" value="Suppressor of cytokine signaling 5"/>
    <property type="match status" value="1"/>
</dbReference>
<evidence type="ECO:0000256" key="6">
    <source>
        <dbReference type="PROSITE-ProRule" id="PRU00191"/>
    </source>
</evidence>
<organism evidence="10 11">
    <name type="scientific">Acanthosepion pharaonis</name>
    <name type="common">Pharaoh cuttlefish</name>
    <name type="synonym">Sepia pharaonis</name>
    <dbReference type="NCBI Taxonomy" id="158019"/>
    <lineage>
        <taxon>Eukaryota</taxon>
        <taxon>Metazoa</taxon>
        <taxon>Spiralia</taxon>
        <taxon>Lophotrochozoa</taxon>
        <taxon>Mollusca</taxon>
        <taxon>Cephalopoda</taxon>
        <taxon>Coleoidea</taxon>
        <taxon>Decapodiformes</taxon>
        <taxon>Sepiida</taxon>
        <taxon>Sepiina</taxon>
        <taxon>Sepiidae</taxon>
        <taxon>Acanthosepion</taxon>
    </lineage>
</organism>
<dbReference type="SMART" id="SM00969">
    <property type="entry name" value="SOCS_box"/>
    <property type="match status" value="1"/>
</dbReference>
<feature type="domain" description="SOCS box" evidence="9">
    <location>
        <begin position="475"/>
        <end position="524"/>
    </location>
</feature>
<dbReference type="Pfam" id="PF00017">
    <property type="entry name" value="SH2"/>
    <property type="match status" value="1"/>
</dbReference>
<dbReference type="SUPFAM" id="SSF158235">
    <property type="entry name" value="SOCS box-like"/>
    <property type="match status" value="1"/>
</dbReference>
<dbReference type="OrthoDB" id="5979828at2759"/>
<feature type="domain" description="SH2" evidence="8">
    <location>
        <begin position="385"/>
        <end position="480"/>
    </location>
</feature>
<evidence type="ECO:0000256" key="1">
    <source>
        <dbReference type="ARBA" id="ARBA00004906"/>
    </source>
</evidence>
<keyword evidence="2" id="KW-0341">Growth regulation</keyword>
<evidence type="ECO:0000256" key="4">
    <source>
        <dbReference type="ARBA" id="ARBA00022786"/>
    </source>
</evidence>
<feature type="compositionally biased region" description="Basic residues" evidence="7">
    <location>
        <begin position="147"/>
        <end position="158"/>
    </location>
</feature>
<dbReference type="GO" id="GO:0035556">
    <property type="term" value="P:intracellular signal transduction"/>
    <property type="evidence" value="ECO:0007669"/>
    <property type="project" value="InterPro"/>
</dbReference>
<dbReference type="InterPro" id="IPR000980">
    <property type="entry name" value="SH2"/>
</dbReference>
<reference evidence="10" key="1">
    <citation type="submission" date="2021-01" db="EMBL/GenBank/DDBJ databases">
        <authorList>
            <person name="Li R."/>
            <person name="Bekaert M."/>
        </authorList>
    </citation>
    <scope>NUCLEOTIDE SEQUENCE</scope>
    <source>
        <strain evidence="10">Farmed</strain>
    </source>
</reference>
<dbReference type="GO" id="GO:0046935">
    <property type="term" value="F:1-phosphatidylinositol-3-kinase regulator activity"/>
    <property type="evidence" value="ECO:0007669"/>
    <property type="project" value="TreeGrafter"/>
</dbReference>
<evidence type="ECO:0000313" key="10">
    <source>
        <dbReference type="EMBL" id="CAE1232676.1"/>
    </source>
</evidence>
<evidence type="ECO:0000259" key="9">
    <source>
        <dbReference type="PROSITE" id="PS50225"/>
    </source>
</evidence>
<dbReference type="GO" id="GO:0009968">
    <property type="term" value="P:negative regulation of signal transduction"/>
    <property type="evidence" value="ECO:0007669"/>
    <property type="project" value="UniProtKB-KW"/>
</dbReference>
<feature type="compositionally biased region" description="Polar residues" evidence="7">
    <location>
        <begin position="212"/>
        <end position="227"/>
    </location>
</feature>
<feature type="region of interest" description="Disordered" evidence="7">
    <location>
        <begin position="212"/>
        <end position="241"/>
    </location>
</feature>
<sequence length="532" mass="60695">MILFTRLEGGKRVSQPNNNQSGFDILANYQNFEKYQSAASVTGRVNHRSPIRPFFCCGSELSLSSIVELHEYKPTSSSASSSADEHCSHLGTHISSPDDDEEEGGKHAEGHLSCQQCSHLCNVDIEPATGERRWGEGAADSSPPPKSKQKKPWSMKLRNKLPKARYMDYRLSLKESPQRFNDCSVQGATCVNFDTCAHHLLLTHSQPSSTASFHLSSSNQCSPTPVRSSKGRHRKRQKKNSIASVAFQQRHLSSRQLENLSNITDVQISSNRNRIGQQHVLREPVDNGLNRNTPWTCQNLCAVSPSSSTDQFCSTFKRNCSVQSVSGSYKPFSLKFNDEEEFENSQIMDYSTFNTPEVTFQRIHSRVEFTHCLVPELQQIANCSFYWGVMDRYEAEKLLENKAEGTFLLRDSAQEDFLFSVSFRRYGRSLHARIEQWNHKFSFDSHDPGVYAARTVCHLIEHYKDPSCCMFFEPMLTLPLNRTFPFSLQHLCRAAICSLITYDKVTCLPLPASLKEFLRYYHYKLKVNEKRF</sequence>
<dbReference type="PROSITE" id="PS50225">
    <property type="entry name" value="SOCS"/>
    <property type="match status" value="1"/>
</dbReference>
<proteinExistence type="predicted"/>
<dbReference type="InterPro" id="IPR001496">
    <property type="entry name" value="SOCS_box"/>
</dbReference>
<evidence type="ECO:0000256" key="3">
    <source>
        <dbReference type="ARBA" id="ARBA00022700"/>
    </source>
</evidence>
<feature type="region of interest" description="Disordered" evidence="7">
    <location>
        <begin position="76"/>
        <end position="109"/>
    </location>
</feature>
<dbReference type="InterPro" id="IPR036036">
    <property type="entry name" value="SOCS_box-like_dom_sf"/>
</dbReference>
<dbReference type="Proteomes" id="UP000597762">
    <property type="component" value="Unassembled WGS sequence"/>
</dbReference>
<gene>
    <name evidence="10" type="ORF">SPHA_18655</name>
</gene>
<keyword evidence="11" id="KW-1185">Reference proteome</keyword>
<dbReference type="SMART" id="SM00253">
    <property type="entry name" value="SOCS"/>
    <property type="match status" value="1"/>
</dbReference>
<dbReference type="GO" id="GO:0005942">
    <property type="term" value="C:phosphatidylinositol 3-kinase complex"/>
    <property type="evidence" value="ECO:0007669"/>
    <property type="project" value="TreeGrafter"/>
</dbReference>
<keyword evidence="5 6" id="KW-0727">SH2 domain</keyword>
<protein>
    <submittedName>
        <fullName evidence="10">SOCS5</fullName>
    </submittedName>
</protein>
<evidence type="ECO:0000256" key="2">
    <source>
        <dbReference type="ARBA" id="ARBA00022604"/>
    </source>
</evidence>
<comment type="pathway">
    <text evidence="1">Protein modification; protein ubiquitination.</text>
</comment>
<evidence type="ECO:0000256" key="5">
    <source>
        <dbReference type="ARBA" id="ARBA00022999"/>
    </source>
</evidence>
<dbReference type="PROSITE" id="PS50001">
    <property type="entry name" value="SH2"/>
    <property type="match status" value="1"/>
</dbReference>